<evidence type="ECO:0000313" key="2">
    <source>
        <dbReference type="Proteomes" id="UP000887566"/>
    </source>
</evidence>
<evidence type="ECO:0000313" key="3">
    <source>
        <dbReference type="WBParaSite" id="PSAMB.scaffold1675size28794.g14316.t1"/>
    </source>
</evidence>
<name>A0A914V9G4_9BILA</name>
<feature type="region of interest" description="Disordered" evidence="1">
    <location>
        <begin position="1"/>
        <end position="103"/>
    </location>
</feature>
<dbReference type="Proteomes" id="UP000887566">
    <property type="component" value="Unplaced"/>
</dbReference>
<sequence>MPLSTTAIELNSSTTQRNDDEEKKSQRKSSRKRPGAVHLSGLDARPMRQAPEADGADDHASPDEAPAHSHIAVSSNPPGPHSSSPLAASVRTSPTAAATDADDHYSNCHNFFEMLQIDSLSSIF</sequence>
<evidence type="ECO:0000256" key="1">
    <source>
        <dbReference type="SAM" id="MobiDB-lite"/>
    </source>
</evidence>
<dbReference type="WBParaSite" id="PSAMB.scaffold1675size28794.g14316.t1">
    <property type="protein sequence ID" value="PSAMB.scaffold1675size28794.g14316.t1"/>
    <property type="gene ID" value="PSAMB.scaffold1675size28794.g14316"/>
</dbReference>
<proteinExistence type="predicted"/>
<feature type="compositionally biased region" description="Polar residues" evidence="1">
    <location>
        <begin position="1"/>
        <end position="16"/>
    </location>
</feature>
<dbReference type="AlphaFoldDB" id="A0A914V9G4"/>
<accession>A0A914V9G4</accession>
<keyword evidence="2" id="KW-1185">Reference proteome</keyword>
<organism evidence="2 3">
    <name type="scientific">Plectus sambesii</name>
    <dbReference type="NCBI Taxonomy" id="2011161"/>
    <lineage>
        <taxon>Eukaryota</taxon>
        <taxon>Metazoa</taxon>
        <taxon>Ecdysozoa</taxon>
        <taxon>Nematoda</taxon>
        <taxon>Chromadorea</taxon>
        <taxon>Plectida</taxon>
        <taxon>Plectina</taxon>
        <taxon>Plectoidea</taxon>
        <taxon>Plectidae</taxon>
        <taxon>Plectus</taxon>
    </lineage>
</organism>
<feature type="compositionally biased region" description="Basic and acidic residues" evidence="1">
    <location>
        <begin position="56"/>
        <end position="67"/>
    </location>
</feature>
<feature type="compositionally biased region" description="Basic residues" evidence="1">
    <location>
        <begin position="25"/>
        <end position="35"/>
    </location>
</feature>
<reference evidence="3" key="1">
    <citation type="submission" date="2022-11" db="UniProtKB">
        <authorList>
            <consortium name="WormBaseParasite"/>
        </authorList>
    </citation>
    <scope>IDENTIFICATION</scope>
</reference>
<protein>
    <submittedName>
        <fullName evidence="3">Uncharacterized protein</fullName>
    </submittedName>
</protein>